<accession>A0A0K1PFL9</accession>
<feature type="chain" id="PRO_5005465471" description="Outer membrane protein beta-barrel domain-containing protein" evidence="1">
    <location>
        <begin position="23"/>
        <end position="192"/>
    </location>
</feature>
<dbReference type="EMBL" id="CP012332">
    <property type="protein sequence ID" value="AKU92315.1"/>
    <property type="molecule type" value="Genomic_DNA"/>
</dbReference>
<dbReference type="Proteomes" id="UP000055590">
    <property type="component" value="Chromosome"/>
</dbReference>
<feature type="signal peptide" evidence="1">
    <location>
        <begin position="1"/>
        <end position="22"/>
    </location>
</feature>
<evidence type="ECO:0008006" key="4">
    <source>
        <dbReference type="Google" id="ProtNLM"/>
    </source>
</evidence>
<dbReference type="AlphaFoldDB" id="A0A0K1PFL9"/>
<evidence type="ECO:0000313" key="3">
    <source>
        <dbReference type="Proteomes" id="UP000055590"/>
    </source>
</evidence>
<name>A0A0K1PFL9_9BACT</name>
<keyword evidence="3" id="KW-1185">Reference proteome</keyword>
<proteinExistence type="predicted"/>
<keyword evidence="1" id="KW-0732">Signal</keyword>
<evidence type="ECO:0000313" key="2">
    <source>
        <dbReference type="EMBL" id="AKU92315.1"/>
    </source>
</evidence>
<gene>
    <name evidence="2" type="ORF">AKJ08_2702</name>
</gene>
<dbReference type="SUPFAM" id="SSF56925">
    <property type="entry name" value="OMPA-like"/>
    <property type="match status" value="1"/>
</dbReference>
<protein>
    <recommendedName>
        <fullName evidence="4">Outer membrane protein beta-barrel domain-containing protein</fullName>
    </recommendedName>
</protein>
<dbReference type="InterPro" id="IPR011250">
    <property type="entry name" value="OMP/PagP_B-barrel"/>
</dbReference>
<organism evidence="2 3">
    <name type="scientific">Vulgatibacter incomptus</name>
    <dbReference type="NCBI Taxonomy" id="1391653"/>
    <lineage>
        <taxon>Bacteria</taxon>
        <taxon>Pseudomonadati</taxon>
        <taxon>Myxococcota</taxon>
        <taxon>Myxococcia</taxon>
        <taxon>Myxococcales</taxon>
        <taxon>Cystobacterineae</taxon>
        <taxon>Vulgatibacteraceae</taxon>
        <taxon>Vulgatibacter</taxon>
    </lineage>
</organism>
<sequence>MRIRLLPLAAAALLAIPAAASAKTSSTSVISPGELSVGAELFQEFNLARGTGLESSGLTEFSPSAGFVVRYGLAQDVALLGTLGFLHRIRDGEDPATFYSIGAGVQWDFINSKYASVLLRAGAQFLPRLSRKDNELHQTLGVRFYAGPGVEARVTEALSLQFSTALLDLQVGGESTDVDIGFLPAVSAFLYF</sequence>
<evidence type="ECO:0000256" key="1">
    <source>
        <dbReference type="SAM" id="SignalP"/>
    </source>
</evidence>
<reference evidence="2 3" key="1">
    <citation type="submission" date="2015-08" db="EMBL/GenBank/DDBJ databases">
        <authorList>
            <person name="Babu N.S."/>
            <person name="Beckwith C.J."/>
            <person name="Beseler K.G."/>
            <person name="Brison A."/>
            <person name="Carone J.V."/>
            <person name="Caskin T.P."/>
            <person name="Diamond M."/>
            <person name="Durham M.E."/>
            <person name="Foxe J.M."/>
            <person name="Go M."/>
            <person name="Henderson B.A."/>
            <person name="Jones I.B."/>
            <person name="McGettigan J.A."/>
            <person name="Micheletti S.J."/>
            <person name="Nasrallah M.E."/>
            <person name="Ortiz D."/>
            <person name="Piller C.R."/>
            <person name="Privatt S.R."/>
            <person name="Schneider S.L."/>
            <person name="Sharp S."/>
            <person name="Smith T.C."/>
            <person name="Stanton J.D."/>
            <person name="Ullery H.E."/>
            <person name="Wilson R.J."/>
            <person name="Serrano M.G."/>
            <person name="Buck G."/>
            <person name="Lee V."/>
            <person name="Wang Y."/>
            <person name="Carvalho R."/>
            <person name="Voegtly L."/>
            <person name="Shi R."/>
            <person name="Duckworth R."/>
            <person name="Johnson A."/>
            <person name="Loviza R."/>
            <person name="Walstead R."/>
            <person name="Shah Z."/>
            <person name="Kiflezghi M."/>
            <person name="Wade K."/>
            <person name="Ball S.L."/>
            <person name="Bradley K.W."/>
            <person name="Asai D.J."/>
            <person name="Bowman C.A."/>
            <person name="Russell D.A."/>
            <person name="Pope W.H."/>
            <person name="Jacobs-Sera D."/>
            <person name="Hendrix R.W."/>
            <person name="Hatfull G.F."/>
        </authorList>
    </citation>
    <scope>NUCLEOTIDE SEQUENCE [LARGE SCALE GENOMIC DNA]</scope>
    <source>
        <strain evidence="2 3">DSM 27710</strain>
    </source>
</reference>
<dbReference type="RefSeq" id="WP_050726500.1">
    <property type="nucleotide sequence ID" value="NZ_CP012332.1"/>
</dbReference>
<dbReference type="STRING" id="1391653.AKJ08_2702"/>
<dbReference type="KEGG" id="vin:AKJ08_2702"/>